<organism evidence="2 3">
    <name type="scientific">Christiangramia fulva</name>
    <dbReference type="NCBI Taxonomy" id="2126553"/>
    <lineage>
        <taxon>Bacteria</taxon>
        <taxon>Pseudomonadati</taxon>
        <taxon>Bacteroidota</taxon>
        <taxon>Flavobacteriia</taxon>
        <taxon>Flavobacteriales</taxon>
        <taxon>Flavobacteriaceae</taxon>
        <taxon>Christiangramia</taxon>
    </lineage>
</organism>
<evidence type="ECO:0000313" key="2">
    <source>
        <dbReference type="EMBL" id="AVR46095.1"/>
    </source>
</evidence>
<keyword evidence="1" id="KW-1133">Transmembrane helix</keyword>
<feature type="transmembrane region" description="Helical" evidence="1">
    <location>
        <begin position="125"/>
        <end position="152"/>
    </location>
</feature>
<dbReference type="RefSeq" id="WP_107012869.1">
    <property type="nucleotide sequence ID" value="NZ_CP028136.1"/>
</dbReference>
<keyword evidence="1" id="KW-0812">Transmembrane</keyword>
<dbReference type="EMBL" id="CP028136">
    <property type="protein sequence ID" value="AVR46095.1"/>
    <property type="molecule type" value="Genomic_DNA"/>
</dbReference>
<accession>A0A2R3Z770</accession>
<keyword evidence="3" id="KW-1185">Reference proteome</keyword>
<protein>
    <recommendedName>
        <fullName evidence="4">Glycerophosphoryl diester phosphodiesterase membrane domain-containing protein</fullName>
    </recommendedName>
</protein>
<keyword evidence="1" id="KW-0472">Membrane</keyword>
<dbReference type="KEGG" id="grs:C7S20_12980"/>
<dbReference type="Proteomes" id="UP000241507">
    <property type="component" value="Chromosome"/>
</dbReference>
<feature type="transmembrane region" description="Helical" evidence="1">
    <location>
        <begin position="72"/>
        <end position="96"/>
    </location>
</feature>
<name>A0A2R3Z770_9FLAO</name>
<feature type="transmembrane region" description="Helical" evidence="1">
    <location>
        <begin position="183"/>
        <end position="213"/>
    </location>
</feature>
<dbReference type="OrthoDB" id="1049480at2"/>
<dbReference type="AlphaFoldDB" id="A0A2R3Z770"/>
<sequence>MHGEFIQFKKERELGEILSIIFKFVRENYKEMGKMLLKFSGPAFLILVAALAYYSWSAVGLSLFAISNEGSGFIFSLIILLIAYLLYVTSITGTIYHSILSYMNNEGQIKSSDVAIGMKSDFGKLLILLLISWILIFAGIMLFLIPGIYIAVPLSLAPAVLVFRRQSLSDSISDCFQLVKNNWWMTFATILCIGLLVYLIGLVFQIPAIIYFVIKMITMAQQGSAADPTAMLGTGYIVISVISSMIQYIVYSIMPIGFAFVYFNLNEKKHFTGTYESIQNLGNNQ</sequence>
<evidence type="ECO:0000256" key="1">
    <source>
        <dbReference type="SAM" id="Phobius"/>
    </source>
</evidence>
<gene>
    <name evidence="2" type="ORF">C7S20_12980</name>
</gene>
<reference evidence="3" key="1">
    <citation type="submission" date="2018-03" db="EMBL/GenBank/DDBJ databases">
        <title>Gramella fulva sp. nov., isolated from a dry surface of tidal flat.</title>
        <authorList>
            <person name="Hwang S.H."/>
            <person name="Hwang W.M."/>
            <person name="Kang K."/>
            <person name="Ahn T.-Y."/>
        </authorList>
    </citation>
    <scope>NUCLEOTIDE SEQUENCE [LARGE SCALE GENOMIC DNA]</scope>
    <source>
        <strain evidence="3">SH35</strain>
    </source>
</reference>
<evidence type="ECO:0008006" key="4">
    <source>
        <dbReference type="Google" id="ProtNLM"/>
    </source>
</evidence>
<evidence type="ECO:0000313" key="3">
    <source>
        <dbReference type="Proteomes" id="UP000241507"/>
    </source>
</evidence>
<feature type="transmembrane region" description="Helical" evidence="1">
    <location>
        <begin position="44"/>
        <end position="66"/>
    </location>
</feature>
<proteinExistence type="predicted"/>